<gene>
    <name evidence="1" type="ORF">FKY71_10390</name>
</gene>
<comment type="caution">
    <text evidence="1">The sequence shown here is derived from an EMBL/GenBank/DDBJ whole genome shotgun (WGS) entry which is preliminary data.</text>
</comment>
<organism evidence="1 2">
    <name type="scientific">Spiribacter salinus</name>
    <dbReference type="NCBI Taxonomy" id="1335746"/>
    <lineage>
        <taxon>Bacteria</taxon>
        <taxon>Pseudomonadati</taxon>
        <taxon>Pseudomonadota</taxon>
        <taxon>Gammaproteobacteria</taxon>
        <taxon>Chromatiales</taxon>
        <taxon>Ectothiorhodospiraceae</taxon>
        <taxon>Spiribacter</taxon>
    </lineage>
</organism>
<sequence>MSERALVSEVEEVTAQYEETTGKPATRTRQMIERHGHIQALSRLMVSADLQQGFRALRDAGQLDQTFEALVVRYSALFSAEVVAAAQWRLDSSDKLL</sequence>
<name>A0A540VQR1_9GAMM</name>
<dbReference type="Proteomes" id="UP000315400">
    <property type="component" value="Unassembled WGS sequence"/>
</dbReference>
<accession>A0A540VQR1</accession>
<dbReference type="AlphaFoldDB" id="A0A540VQR1"/>
<dbReference type="EMBL" id="VIFK01000093">
    <property type="protein sequence ID" value="TQE99102.1"/>
    <property type="molecule type" value="Genomic_DNA"/>
</dbReference>
<protein>
    <submittedName>
        <fullName evidence="1">Uncharacterized protein</fullName>
    </submittedName>
</protein>
<evidence type="ECO:0000313" key="1">
    <source>
        <dbReference type="EMBL" id="TQE99102.1"/>
    </source>
</evidence>
<evidence type="ECO:0000313" key="2">
    <source>
        <dbReference type="Proteomes" id="UP000315400"/>
    </source>
</evidence>
<reference evidence="1 2" key="1">
    <citation type="submission" date="2019-06" db="EMBL/GenBank/DDBJ databases">
        <title>Metagenome assembled Genome of Spiribacter salinus SL48-SHIP from the microbial mat of Salt Lake 48 (Novosibirsk region, Russia).</title>
        <authorList>
            <person name="Shipova A."/>
            <person name="Rozanov A.S."/>
            <person name="Bryanskaya A.V."/>
            <person name="Peltek S.E."/>
        </authorList>
    </citation>
    <scope>NUCLEOTIDE SEQUENCE [LARGE SCALE GENOMIC DNA]</scope>
    <source>
        <strain evidence="1">SL48-SHIP-2</strain>
    </source>
</reference>
<proteinExistence type="predicted"/>